<feature type="domain" description="Histidine kinase" evidence="8">
    <location>
        <begin position="207"/>
        <end position="421"/>
    </location>
</feature>
<dbReference type="AlphaFoldDB" id="A0A6P0UC86"/>
<evidence type="ECO:0000313" key="9">
    <source>
        <dbReference type="EMBL" id="NER09248.1"/>
    </source>
</evidence>
<comment type="caution">
    <text evidence="9">The sequence shown here is derived from an EMBL/GenBank/DDBJ whole genome shotgun (WGS) entry which is preliminary data.</text>
</comment>
<dbReference type="PANTHER" id="PTHR43711:SF1">
    <property type="entry name" value="HISTIDINE KINASE 1"/>
    <property type="match status" value="1"/>
</dbReference>
<evidence type="ECO:0000256" key="7">
    <source>
        <dbReference type="SAM" id="Phobius"/>
    </source>
</evidence>
<feature type="transmembrane region" description="Helical" evidence="7">
    <location>
        <begin position="161"/>
        <end position="188"/>
    </location>
</feature>
<dbReference type="InterPro" id="IPR036097">
    <property type="entry name" value="HisK_dim/P_sf"/>
</dbReference>
<protein>
    <recommendedName>
        <fullName evidence="2">histidine kinase</fullName>
        <ecNumber evidence="2">2.7.13.3</ecNumber>
    </recommendedName>
</protein>
<dbReference type="Gene3D" id="1.10.287.130">
    <property type="match status" value="1"/>
</dbReference>
<dbReference type="InterPro" id="IPR050736">
    <property type="entry name" value="Sensor_HK_Regulatory"/>
</dbReference>
<organism evidence="9 10">
    <name type="scientific">Muriicola jejuensis</name>
    <dbReference type="NCBI Taxonomy" id="504488"/>
    <lineage>
        <taxon>Bacteria</taxon>
        <taxon>Pseudomonadati</taxon>
        <taxon>Bacteroidota</taxon>
        <taxon>Flavobacteriia</taxon>
        <taxon>Flavobacteriales</taxon>
        <taxon>Flavobacteriaceae</taxon>
        <taxon>Muriicola</taxon>
    </lineage>
</organism>
<sequence>MSKKNIYIAVFVVSVIGLAIVQYRYLEIGLSLARVQFSKNLVTAGDEIRNDLTARDQMTFLLGKALQRDSTYFRLSIDSVQDASRFFLNDFISERLLRAGIEAEFSYDLFSKDTTYYLQSPKSFTDRDREVKYPILLEGYLPELLGERLILELKFRDLRSYFLFQLNGLILPSLLFLIGIVAVIIWILRTYYWQRNLITHTNEFINNLTHELKTPVFSIGLASKLLDQNATEQQKPVLEIIRQQTDRLSGHIDRVLDLARMESRKDIFHLVEVDFRPVLQKLCEDFSTLVALEDVRFTFKLQAGHYPIRAEIFHLENAINNLLDNAKKYSDDPIIELRATLEKGHLVIRIRDNGRGIGPEDQKRIFQKYFRVGEGDLHKVKGYGLGLSYVKKVIDAMKGKINLESKLGEGTAISIQIPLIHG</sequence>
<keyword evidence="4" id="KW-0808">Transferase</keyword>
<accession>A0A6P0UC86</accession>
<dbReference type="InterPro" id="IPR004358">
    <property type="entry name" value="Sig_transdc_His_kin-like_C"/>
</dbReference>
<dbReference type="PANTHER" id="PTHR43711">
    <property type="entry name" value="TWO-COMPONENT HISTIDINE KINASE"/>
    <property type="match status" value="1"/>
</dbReference>
<evidence type="ECO:0000256" key="5">
    <source>
        <dbReference type="ARBA" id="ARBA00022777"/>
    </source>
</evidence>
<keyword evidence="7" id="KW-1133">Transmembrane helix</keyword>
<proteinExistence type="predicted"/>
<dbReference type="CDD" id="cd00082">
    <property type="entry name" value="HisKA"/>
    <property type="match status" value="1"/>
</dbReference>
<evidence type="ECO:0000256" key="3">
    <source>
        <dbReference type="ARBA" id="ARBA00022553"/>
    </source>
</evidence>
<dbReference type="PROSITE" id="PS50109">
    <property type="entry name" value="HIS_KIN"/>
    <property type="match status" value="1"/>
</dbReference>
<evidence type="ECO:0000259" key="8">
    <source>
        <dbReference type="PROSITE" id="PS50109"/>
    </source>
</evidence>
<dbReference type="EC" id="2.7.13.3" evidence="2"/>
<reference evidence="9 10" key="1">
    <citation type="submission" date="2020-01" db="EMBL/GenBank/DDBJ databases">
        <title>Muriicola jejuensis KCTC 22299.</title>
        <authorList>
            <person name="Wang G."/>
        </authorList>
    </citation>
    <scope>NUCLEOTIDE SEQUENCE [LARGE SCALE GENOMIC DNA]</scope>
    <source>
        <strain evidence="9 10">KCTC 22299</strain>
    </source>
</reference>
<dbReference type="PRINTS" id="PR00344">
    <property type="entry name" value="BCTRLSENSOR"/>
</dbReference>
<keyword evidence="6" id="KW-0902">Two-component regulatory system</keyword>
<dbReference type="Gene3D" id="3.30.565.10">
    <property type="entry name" value="Histidine kinase-like ATPase, C-terminal domain"/>
    <property type="match status" value="1"/>
</dbReference>
<dbReference type="SMART" id="SM00388">
    <property type="entry name" value="HisKA"/>
    <property type="match status" value="1"/>
</dbReference>
<evidence type="ECO:0000256" key="6">
    <source>
        <dbReference type="ARBA" id="ARBA00023012"/>
    </source>
</evidence>
<dbReference type="InterPro" id="IPR003661">
    <property type="entry name" value="HisK_dim/P_dom"/>
</dbReference>
<feature type="transmembrane region" description="Helical" evidence="7">
    <location>
        <begin position="6"/>
        <end position="26"/>
    </location>
</feature>
<keyword evidence="7" id="KW-0472">Membrane</keyword>
<dbReference type="GO" id="GO:0000155">
    <property type="term" value="F:phosphorelay sensor kinase activity"/>
    <property type="evidence" value="ECO:0007669"/>
    <property type="project" value="InterPro"/>
</dbReference>
<gene>
    <name evidence="9" type="ORF">GWK09_01865</name>
</gene>
<comment type="catalytic activity">
    <reaction evidence="1">
        <text>ATP + protein L-histidine = ADP + protein N-phospho-L-histidine.</text>
        <dbReference type="EC" id="2.7.13.3"/>
    </reaction>
</comment>
<keyword evidence="5" id="KW-0418">Kinase</keyword>
<dbReference type="Pfam" id="PF02518">
    <property type="entry name" value="HATPase_c"/>
    <property type="match status" value="1"/>
</dbReference>
<keyword evidence="3" id="KW-0597">Phosphoprotein</keyword>
<keyword evidence="7" id="KW-0812">Transmembrane</keyword>
<dbReference type="SMART" id="SM00387">
    <property type="entry name" value="HATPase_c"/>
    <property type="match status" value="1"/>
</dbReference>
<dbReference type="InterPro" id="IPR003594">
    <property type="entry name" value="HATPase_dom"/>
</dbReference>
<dbReference type="RefSeq" id="WP_163691312.1">
    <property type="nucleotide sequence ID" value="NZ_FXTW01000001.1"/>
</dbReference>
<dbReference type="InterPro" id="IPR005467">
    <property type="entry name" value="His_kinase_dom"/>
</dbReference>
<evidence type="ECO:0000256" key="4">
    <source>
        <dbReference type="ARBA" id="ARBA00022679"/>
    </source>
</evidence>
<evidence type="ECO:0000313" key="10">
    <source>
        <dbReference type="Proteomes" id="UP000468443"/>
    </source>
</evidence>
<dbReference type="EMBL" id="JAABOP010000001">
    <property type="protein sequence ID" value="NER09248.1"/>
    <property type="molecule type" value="Genomic_DNA"/>
</dbReference>
<dbReference type="SUPFAM" id="SSF47384">
    <property type="entry name" value="Homodimeric domain of signal transducing histidine kinase"/>
    <property type="match status" value="1"/>
</dbReference>
<dbReference type="InterPro" id="IPR036890">
    <property type="entry name" value="HATPase_C_sf"/>
</dbReference>
<evidence type="ECO:0000256" key="1">
    <source>
        <dbReference type="ARBA" id="ARBA00000085"/>
    </source>
</evidence>
<name>A0A6P0UC86_9FLAO</name>
<dbReference type="Proteomes" id="UP000468443">
    <property type="component" value="Unassembled WGS sequence"/>
</dbReference>
<dbReference type="SUPFAM" id="SSF55874">
    <property type="entry name" value="ATPase domain of HSP90 chaperone/DNA topoisomerase II/histidine kinase"/>
    <property type="match status" value="1"/>
</dbReference>
<keyword evidence="10" id="KW-1185">Reference proteome</keyword>
<dbReference type="Pfam" id="PF00512">
    <property type="entry name" value="HisKA"/>
    <property type="match status" value="1"/>
</dbReference>
<evidence type="ECO:0000256" key="2">
    <source>
        <dbReference type="ARBA" id="ARBA00012438"/>
    </source>
</evidence>